<evidence type="ECO:0000313" key="2">
    <source>
        <dbReference type="EMBL" id="MBW32803.1"/>
    </source>
</evidence>
<keyword evidence="1" id="KW-0732">Signal</keyword>
<feature type="signal peptide" evidence="1">
    <location>
        <begin position="1"/>
        <end position="20"/>
    </location>
</feature>
<feature type="chain" id="PRO_5014766337" evidence="1">
    <location>
        <begin position="21"/>
        <end position="84"/>
    </location>
</feature>
<name>A0A2M3ZW81_9DIPT</name>
<accession>A0A2M3ZW81</accession>
<protein>
    <submittedName>
        <fullName evidence="2">Putative secreted peptide</fullName>
    </submittedName>
</protein>
<dbReference type="AlphaFoldDB" id="A0A2M3ZW81"/>
<proteinExistence type="predicted"/>
<reference evidence="2" key="1">
    <citation type="submission" date="2018-01" db="EMBL/GenBank/DDBJ databases">
        <title>An insight into the sialome of Amazonian anophelines.</title>
        <authorList>
            <person name="Ribeiro J.M."/>
            <person name="Scarpassa V."/>
            <person name="Calvo E."/>
        </authorList>
    </citation>
    <scope>NUCLEOTIDE SEQUENCE</scope>
    <source>
        <tissue evidence="2">Salivary glands</tissue>
    </source>
</reference>
<sequence length="84" mass="9479">MNVAAVSLPACLSVLPVCVSVGLLEAPRSELIFWDDEYDELCWCVRILNVFFVDDGFNRTIILIYPASSIIPDCSCYWAFRSLI</sequence>
<evidence type="ECO:0000256" key="1">
    <source>
        <dbReference type="SAM" id="SignalP"/>
    </source>
</evidence>
<dbReference type="EMBL" id="GGFM01012052">
    <property type="protein sequence ID" value="MBW32803.1"/>
    <property type="molecule type" value="Transcribed_RNA"/>
</dbReference>
<organism evidence="2">
    <name type="scientific">Anopheles braziliensis</name>
    <dbReference type="NCBI Taxonomy" id="58242"/>
    <lineage>
        <taxon>Eukaryota</taxon>
        <taxon>Metazoa</taxon>
        <taxon>Ecdysozoa</taxon>
        <taxon>Arthropoda</taxon>
        <taxon>Hexapoda</taxon>
        <taxon>Insecta</taxon>
        <taxon>Pterygota</taxon>
        <taxon>Neoptera</taxon>
        <taxon>Endopterygota</taxon>
        <taxon>Diptera</taxon>
        <taxon>Nematocera</taxon>
        <taxon>Culicoidea</taxon>
        <taxon>Culicidae</taxon>
        <taxon>Anophelinae</taxon>
        <taxon>Anopheles</taxon>
    </lineage>
</organism>